<organism evidence="2 3">
    <name type="scientific">Pieris brassicae</name>
    <name type="common">White butterfly</name>
    <name type="synonym">Large white butterfly</name>
    <dbReference type="NCBI Taxonomy" id="7116"/>
    <lineage>
        <taxon>Eukaryota</taxon>
        <taxon>Metazoa</taxon>
        <taxon>Ecdysozoa</taxon>
        <taxon>Arthropoda</taxon>
        <taxon>Hexapoda</taxon>
        <taxon>Insecta</taxon>
        <taxon>Pterygota</taxon>
        <taxon>Neoptera</taxon>
        <taxon>Endopterygota</taxon>
        <taxon>Lepidoptera</taxon>
        <taxon>Glossata</taxon>
        <taxon>Ditrysia</taxon>
        <taxon>Papilionoidea</taxon>
        <taxon>Pieridae</taxon>
        <taxon>Pierinae</taxon>
        <taxon>Pieris</taxon>
    </lineage>
</organism>
<proteinExistence type="predicted"/>
<feature type="region of interest" description="Disordered" evidence="1">
    <location>
        <begin position="1"/>
        <end position="31"/>
    </location>
</feature>
<name>A0A9P0WUM2_PIEBR</name>
<gene>
    <name evidence="2" type="ORF">PIBRA_LOCUS208</name>
</gene>
<comment type="caution">
    <text evidence="2">The sequence shown here is derived from an EMBL/GenBank/DDBJ whole genome shotgun (WGS) entry which is preliminary data.</text>
</comment>
<dbReference type="Proteomes" id="UP001152562">
    <property type="component" value="Unassembled WGS sequence"/>
</dbReference>
<protein>
    <submittedName>
        <fullName evidence="2">Uncharacterized protein</fullName>
    </submittedName>
</protein>
<sequence>MSAAGGIGAQHMLRNVRGEGPGGRETRDGVSTPAYHTHTGANQHDLGASFLIEAIFERARCTLPERRLLFNAVAMMAATATSFRPNSLQGVLAGFGTRGTHPPQQQRPTDLSDSISIARAPPATRRRHCAREFLQAFPALSCPWSPHPAGPITTSASCHLYPI</sequence>
<keyword evidence="3" id="KW-1185">Reference proteome</keyword>
<evidence type="ECO:0000313" key="3">
    <source>
        <dbReference type="Proteomes" id="UP001152562"/>
    </source>
</evidence>
<dbReference type="AlphaFoldDB" id="A0A9P0WUM2"/>
<reference evidence="2" key="1">
    <citation type="submission" date="2022-05" db="EMBL/GenBank/DDBJ databases">
        <authorList>
            <person name="Okamura Y."/>
        </authorList>
    </citation>
    <scope>NUCLEOTIDE SEQUENCE</scope>
</reference>
<accession>A0A9P0WUM2</accession>
<evidence type="ECO:0000256" key="1">
    <source>
        <dbReference type="SAM" id="MobiDB-lite"/>
    </source>
</evidence>
<evidence type="ECO:0000313" key="2">
    <source>
        <dbReference type="EMBL" id="CAH3836712.1"/>
    </source>
</evidence>
<dbReference type="EMBL" id="CALOZG010000001">
    <property type="protein sequence ID" value="CAH3836712.1"/>
    <property type="molecule type" value="Genomic_DNA"/>
</dbReference>